<dbReference type="PANTHER" id="PTHR11070">
    <property type="entry name" value="UVRD / RECB / PCRA DNA HELICASE FAMILY MEMBER"/>
    <property type="match status" value="1"/>
</dbReference>
<evidence type="ECO:0000313" key="19">
    <source>
        <dbReference type="Proteomes" id="UP000063965"/>
    </source>
</evidence>
<dbReference type="Gene3D" id="1.10.486.10">
    <property type="entry name" value="PCRA, domain 4"/>
    <property type="match status" value="1"/>
</dbReference>
<evidence type="ECO:0000256" key="2">
    <source>
        <dbReference type="ARBA" id="ARBA00022741"/>
    </source>
</evidence>
<dbReference type="PANTHER" id="PTHR11070:SF2">
    <property type="entry name" value="ATP-DEPENDENT DNA HELICASE SRS2"/>
    <property type="match status" value="1"/>
</dbReference>
<dbReference type="EC" id="5.6.2.4" evidence="12"/>
<keyword evidence="2 15" id="KW-0547">Nucleotide-binding</keyword>
<gene>
    <name evidence="18" type="ORF">CleRT_08100</name>
</gene>
<dbReference type="InterPro" id="IPR014016">
    <property type="entry name" value="UvrD-like_ATP-bd"/>
</dbReference>
<dbReference type="Gene3D" id="3.90.320.10">
    <property type="match status" value="1"/>
</dbReference>
<comment type="catalytic activity">
    <reaction evidence="11">
        <text>Couples ATP hydrolysis with the unwinding of duplex DNA by translocating in the 3'-5' direction.</text>
        <dbReference type="EC" id="5.6.2.4"/>
    </reaction>
</comment>
<evidence type="ECO:0000256" key="14">
    <source>
        <dbReference type="ARBA" id="ARBA00048988"/>
    </source>
</evidence>
<keyword evidence="5 15" id="KW-0347">Helicase</keyword>
<evidence type="ECO:0000256" key="13">
    <source>
        <dbReference type="ARBA" id="ARBA00034923"/>
    </source>
</evidence>
<proteinExistence type="predicted"/>
<dbReference type="RefSeq" id="WP_048875207.1">
    <property type="nucleotide sequence ID" value="NZ_CP011126.1"/>
</dbReference>
<keyword evidence="4 15" id="KW-0378">Hydrolase</keyword>
<dbReference type="SUPFAM" id="SSF52980">
    <property type="entry name" value="Restriction endonuclease-like"/>
    <property type="match status" value="1"/>
</dbReference>
<evidence type="ECO:0000256" key="10">
    <source>
        <dbReference type="ARBA" id="ARBA00023235"/>
    </source>
</evidence>
<reference evidence="18 19" key="1">
    <citation type="journal article" date="2015" name="Genome Biol. Evol.">
        <title>Distinctive Genome Reduction Rates Revealed by Genomic Analyses of Two Coxiella-Like Endosymbionts in Ticks.</title>
        <authorList>
            <person name="Gottlieb Y."/>
            <person name="Lalzar I."/>
            <person name="Klasson L."/>
        </authorList>
    </citation>
    <scope>NUCLEOTIDE SEQUENCE [LARGE SCALE GENOMIC DNA]</scope>
    <source>
        <strain evidence="18 19">CRt</strain>
    </source>
</reference>
<dbReference type="InterPro" id="IPR011335">
    <property type="entry name" value="Restrct_endonuc-II-like"/>
</dbReference>
<name>A0ABN4HW20_9COXI</name>
<keyword evidence="8" id="KW-0238">DNA-binding</keyword>
<dbReference type="InterPro" id="IPR000212">
    <property type="entry name" value="DNA_helicase_UvrD/REP"/>
</dbReference>
<keyword evidence="6" id="KW-0269">Exonuclease</keyword>
<dbReference type="Pfam" id="PF13361">
    <property type="entry name" value="UvrD_C"/>
    <property type="match status" value="2"/>
</dbReference>
<keyword evidence="7 15" id="KW-0067">ATP-binding</keyword>
<evidence type="ECO:0000256" key="3">
    <source>
        <dbReference type="ARBA" id="ARBA00022763"/>
    </source>
</evidence>
<dbReference type="PROSITE" id="PS51217">
    <property type="entry name" value="UVRD_HELICASE_CTER"/>
    <property type="match status" value="1"/>
</dbReference>
<evidence type="ECO:0000256" key="4">
    <source>
        <dbReference type="ARBA" id="ARBA00022801"/>
    </source>
</evidence>
<accession>A0ABN4HW20</accession>
<evidence type="ECO:0000256" key="15">
    <source>
        <dbReference type="PROSITE-ProRule" id="PRU00560"/>
    </source>
</evidence>
<evidence type="ECO:0000256" key="7">
    <source>
        <dbReference type="ARBA" id="ARBA00022840"/>
    </source>
</evidence>
<keyword evidence="10" id="KW-0413">Isomerase</keyword>
<feature type="binding site" evidence="15">
    <location>
        <begin position="21"/>
        <end position="28"/>
    </location>
    <ligand>
        <name>ATP</name>
        <dbReference type="ChEBI" id="CHEBI:30616"/>
    </ligand>
</feature>
<evidence type="ECO:0000256" key="12">
    <source>
        <dbReference type="ARBA" id="ARBA00034808"/>
    </source>
</evidence>
<evidence type="ECO:0000259" key="16">
    <source>
        <dbReference type="PROSITE" id="PS51198"/>
    </source>
</evidence>
<dbReference type="Gene3D" id="3.40.50.300">
    <property type="entry name" value="P-loop containing nucleotide triphosphate hydrolases"/>
    <property type="match status" value="3"/>
</dbReference>
<dbReference type="InterPro" id="IPR027417">
    <property type="entry name" value="P-loop_NTPase"/>
</dbReference>
<keyword evidence="9" id="KW-0234">DNA repair</keyword>
<sequence>MSDQAIRQQALDPTQSYIVQAPAGSGKTELLIQRFLKLLSASSMPEEIVAITFTRKAAIEMRERILKALNEAKNQPRPKDDHKALTWMLAKKVVERNKLFHWQLEINANRLRILTIDALAHQICLQMPILTGFGAPPVTREDDEIEVFYRCAIEKLLMSENYTSILEPLLLHLDNKVDLLEKLLIKMLSHREQWIGHIIDYYSNPDLLKKKLEKALEFIALDAMQKAHDLIDNTLANQPLANQLIPLIQFSSVNIQKIKPGDAISACAPLTELPKINIQNLSAWKGIANLLLTQRGEWRKRIDKSVGFPSDARYKQQKLQMQNLLEQFQSNNPLRMALQEIQNCPPINYTQNQWRILKSLISLLPLLVAQLQVIFKDHNIVDFTEVSLGALRALGNIDQPSDYALQLDTQIHHLLIDEFQDTSIIQFRLIEALIAGWQPNDGRTIFLVGDPMQSIYRFRQAEVGLFLQVEDKGIGNIRLIPLILCNNFRSQKTLIEWFNFVFKNLFPTEANSWLGSIPYSPSQATNENFPGKAEVNFHSLASSEEETQKIIEIIQTHRTQNDNTTIALLVRSRSHLLEIIPALRNASIPFNAVEIEELGYRTEIIDLLSLTRALHHLGDRIAWLAILRAPWCGLTLQDIHRLCLHSRNEPLWLTLQKKETLKDLTFDGKKRLERITPILSHALHNRDRLPLAIWIETVWIALGGPACLNSPSELVSVRAYFNLLESIENEFTIKRLIKKLRQLYAPIDNPNPQAIQIMTIHKAKGLEFDHVIVPSLERTPKAKEDFLLQWLERPLPTGISDLILAPLKAATEKSDPLYVYLKQIEKKKSDNEIVRLFYVAATRAKIGLHFFLILKREEASSIITSPPNGSFANLLWDVCEEEIKKSISLYKETKPLESKQRKCLYRLSSEWTTPILFITPSYPSTEKLLSPSPLQDQFQRTVGTVIHQLLEKISIEGVESWDEKRIINSKSFIKRRLLQLGILFSKLNSSVTLIEKAIRLTLSHPKGRWILSPHYQHQSEYCISMMDKNEFIHYVVDRTFIDDQGVRWIIDYKSATRSEPNLSLFLQKQRILYESQLNRYAKAFQLLEDRPIKLGLYFPLCQGWCEWKLNLCDNIL</sequence>
<evidence type="ECO:0000256" key="5">
    <source>
        <dbReference type="ARBA" id="ARBA00022806"/>
    </source>
</evidence>
<evidence type="ECO:0000256" key="11">
    <source>
        <dbReference type="ARBA" id="ARBA00034617"/>
    </source>
</evidence>
<keyword evidence="19" id="KW-1185">Reference proteome</keyword>
<evidence type="ECO:0000256" key="6">
    <source>
        <dbReference type="ARBA" id="ARBA00022839"/>
    </source>
</evidence>
<dbReference type="InterPro" id="IPR014017">
    <property type="entry name" value="DNA_helicase_UvrD-like_C"/>
</dbReference>
<dbReference type="InterPro" id="IPR011604">
    <property type="entry name" value="PDDEXK-like_dom_sf"/>
</dbReference>
<dbReference type="EMBL" id="CP011126">
    <property type="protein sequence ID" value="AKQ33608.1"/>
    <property type="molecule type" value="Genomic_DNA"/>
</dbReference>
<dbReference type="Pfam" id="PF00580">
    <property type="entry name" value="UvrD-helicase"/>
    <property type="match status" value="1"/>
</dbReference>
<evidence type="ECO:0000256" key="8">
    <source>
        <dbReference type="ARBA" id="ARBA00023125"/>
    </source>
</evidence>
<feature type="domain" description="UvrD-like helicase ATP-binding" evidence="16">
    <location>
        <begin position="1"/>
        <end position="491"/>
    </location>
</feature>
<evidence type="ECO:0000256" key="9">
    <source>
        <dbReference type="ARBA" id="ARBA00023204"/>
    </source>
</evidence>
<protein>
    <recommendedName>
        <fullName evidence="12">DNA 3'-5' helicase</fullName>
        <ecNumber evidence="12">5.6.2.4</ecNumber>
    </recommendedName>
    <alternativeName>
        <fullName evidence="13">DNA 3'-5' helicase II</fullName>
    </alternativeName>
</protein>
<comment type="catalytic activity">
    <reaction evidence="14">
        <text>ATP + H2O = ADP + phosphate + H(+)</text>
        <dbReference type="Rhea" id="RHEA:13065"/>
        <dbReference type="ChEBI" id="CHEBI:15377"/>
        <dbReference type="ChEBI" id="CHEBI:15378"/>
        <dbReference type="ChEBI" id="CHEBI:30616"/>
        <dbReference type="ChEBI" id="CHEBI:43474"/>
        <dbReference type="ChEBI" id="CHEBI:456216"/>
        <dbReference type="EC" id="5.6.2.4"/>
    </reaction>
</comment>
<dbReference type="Proteomes" id="UP000063965">
    <property type="component" value="Chromosome"/>
</dbReference>
<feature type="domain" description="UvrD-like helicase C-terminal" evidence="17">
    <location>
        <begin position="503"/>
        <end position="765"/>
    </location>
</feature>
<dbReference type="SUPFAM" id="SSF52540">
    <property type="entry name" value="P-loop containing nucleoside triphosphate hydrolases"/>
    <property type="match status" value="1"/>
</dbReference>
<evidence type="ECO:0000256" key="1">
    <source>
        <dbReference type="ARBA" id="ARBA00022722"/>
    </source>
</evidence>
<keyword evidence="1" id="KW-0540">Nuclease</keyword>
<evidence type="ECO:0000259" key="17">
    <source>
        <dbReference type="PROSITE" id="PS51217"/>
    </source>
</evidence>
<organism evidence="18 19">
    <name type="scientific">Candidatus Coxiella mudrowiae</name>
    <dbReference type="NCBI Taxonomy" id="2054173"/>
    <lineage>
        <taxon>Bacteria</taxon>
        <taxon>Pseudomonadati</taxon>
        <taxon>Pseudomonadota</taxon>
        <taxon>Gammaproteobacteria</taxon>
        <taxon>Legionellales</taxon>
        <taxon>Coxiellaceae</taxon>
        <taxon>Coxiella</taxon>
    </lineage>
</organism>
<keyword evidence="3" id="KW-0227">DNA damage</keyword>
<dbReference type="PROSITE" id="PS51198">
    <property type="entry name" value="UVRD_HELICASE_ATP_BIND"/>
    <property type="match status" value="1"/>
</dbReference>
<evidence type="ECO:0000313" key="18">
    <source>
        <dbReference type="EMBL" id="AKQ33608.1"/>
    </source>
</evidence>